<dbReference type="InterPro" id="IPR011006">
    <property type="entry name" value="CheY-like_superfamily"/>
</dbReference>
<proteinExistence type="predicted"/>
<dbReference type="InterPro" id="IPR018062">
    <property type="entry name" value="HTH_AraC-typ_CS"/>
</dbReference>
<evidence type="ECO:0000256" key="5">
    <source>
        <dbReference type="ARBA" id="ARBA00024867"/>
    </source>
</evidence>
<dbReference type="PANTHER" id="PTHR43280:SF2">
    <property type="entry name" value="HTH-TYPE TRANSCRIPTIONAL REGULATOR EXSA"/>
    <property type="match status" value="1"/>
</dbReference>
<evidence type="ECO:0000313" key="10">
    <source>
        <dbReference type="Proteomes" id="UP000250003"/>
    </source>
</evidence>
<dbReference type="CDD" id="cd17536">
    <property type="entry name" value="REC_YesN-like"/>
    <property type="match status" value="1"/>
</dbReference>
<evidence type="ECO:0000259" key="7">
    <source>
        <dbReference type="PROSITE" id="PS01124"/>
    </source>
</evidence>
<reference evidence="10" key="1">
    <citation type="submission" date="2018-06" db="EMBL/GenBank/DDBJ databases">
        <title>Description of Blautia argi sp. nov., a new anaerobic isolated from dog feces.</title>
        <authorList>
            <person name="Chang Y.-H."/>
            <person name="Paek J."/>
            <person name="Shin Y."/>
        </authorList>
    </citation>
    <scope>NUCLEOTIDE SEQUENCE [LARGE SCALE GENOMIC DNA]</scope>
    <source>
        <strain evidence="10">KCTC 15426</strain>
    </source>
</reference>
<dbReference type="Pfam" id="PF00072">
    <property type="entry name" value="Response_reg"/>
    <property type="match status" value="1"/>
</dbReference>
<gene>
    <name evidence="9" type="ORF">DQQ01_14270</name>
</gene>
<protein>
    <recommendedName>
        <fullName evidence="1">Stage 0 sporulation protein A homolog</fullName>
    </recommendedName>
</protein>
<feature type="domain" description="HTH araC/xylS-type" evidence="7">
    <location>
        <begin position="409"/>
        <end position="507"/>
    </location>
</feature>
<feature type="modified residue" description="4-aspartylphosphate" evidence="6">
    <location>
        <position position="56"/>
    </location>
</feature>
<dbReference type="EMBL" id="CP030280">
    <property type="protein sequence ID" value="AWY99092.1"/>
    <property type="molecule type" value="Genomic_DNA"/>
</dbReference>
<keyword evidence="2" id="KW-0805">Transcription regulation</keyword>
<evidence type="ECO:0000256" key="4">
    <source>
        <dbReference type="ARBA" id="ARBA00023163"/>
    </source>
</evidence>
<name>A0A2Z4UDI1_9FIRM</name>
<dbReference type="KEGG" id="blau:DQQ01_14270"/>
<comment type="function">
    <text evidence="5">May play the central regulatory role in sporulation. It may be an element of the effector pathway responsible for the activation of sporulation genes in response to nutritional stress. Spo0A may act in concert with spo0H (a sigma factor) to control the expression of some genes that are critical to the sporulation process.</text>
</comment>
<dbReference type="InterPro" id="IPR009057">
    <property type="entry name" value="Homeodomain-like_sf"/>
</dbReference>
<evidence type="ECO:0000259" key="8">
    <source>
        <dbReference type="PROSITE" id="PS50110"/>
    </source>
</evidence>
<dbReference type="Gene3D" id="1.10.10.60">
    <property type="entry name" value="Homeodomain-like"/>
    <property type="match status" value="2"/>
</dbReference>
<dbReference type="GO" id="GO:0003700">
    <property type="term" value="F:DNA-binding transcription factor activity"/>
    <property type="evidence" value="ECO:0007669"/>
    <property type="project" value="InterPro"/>
</dbReference>
<dbReference type="AlphaFoldDB" id="A0A2Z4UDI1"/>
<accession>A0A2Z4UDI1</accession>
<evidence type="ECO:0000313" key="9">
    <source>
        <dbReference type="EMBL" id="AWY99092.1"/>
    </source>
</evidence>
<dbReference type="OrthoDB" id="2990361at2"/>
<dbReference type="Proteomes" id="UP000250003">
    <property type="component" value="Chromosome"/>
</dbReference>
<dbReference type="GO" id="GO:0043565">
    <property type="term" value="F:sequence-specific DNA binding"/>
    <property type="evidence" value="ECO:0007669"/>
    <property type="project" value="InterPro"/>
</dbReference>
<dbReference type="PRINTS" id="PR00032">
    <property type="entry name" value="HTHARAC"/>
</dbReference>
<dbReference type="GO" id="GO:0000160">
    <property type="term" value="P:phosphorelay signal transduction system"/>
    <property type="evidence" value="ECO:0007669"/>
    <property type="project" value="InterPro"/>
</dbReference>
<evidence type="ECO:0000256" key="2">
    <source>
        <dbReference type="ARBA" id="ARBA00023015"/>
    </source>
</evidence>
<evidence type="ECO:0000256" key="3">
    <source>
        <dbReference type="ARBA" id="ARBA00023125"/>
    </source>
</evidence>
<evidence type="ECO:0000256" key="6">
    <source>
        <dbReference type="PROSITE-ProRule" id="PRU00169"/>
    </source>
</evidence>
<dbReference type="InterPro" id="IPR020449">
    <property type="entry name" value="Tscrpt_reg_AraC-type_HTH"/>
</dbReference>
<dbReference type="SUPFAM" id="SSF46689">
    <property type="entry name" value="Homeodomain-like"/>
    <property type="match status" value="2"/>
</dbReference>
<dbReference type="SUPFAM" id="SSF52172">
    <property type="entry name" value="CheY-like"/>
    <property type="match status" value="1"/>
</dbReference>
<organism evidence="9 10">
    <name type="scientific">Blautia argi</name>
    <dbReference type="NCBI Taxonomy" id="1912897"/>
    <lineage>
        <taxon>Bacteria</taxon>
        <taxon>Bacillati</taxon>
        <taxon>Bacillota</taxon>
        <taxon>Clostridia</taxon>
        <taxon>Lachnospirales</taxon>
        <taxon>Lachnospiraceae</taxon>
        <taxon>Blautia</taxon>
    </lineage>
</organism>
<feature type="domain" description="Response regulatory" evidence="8">
    <location>
        <begin position="5"/>
        <end position="121"/>
    </location>
</feature>
<dbReference type="PANTHER" id="PTHR43280">
    <property type="entry name" value="ARAC-FAMILY TRANSCRIPTIONAL REGULATOR"/>
    <property type="match status" value="1"/>
</dbReference>
<sequence length="508" mass="59754">MRRMKILLVDDEREEREGISWLIEKYKYPLEIMQAANGKEALKCIENHKIDILFTDVKMPIMNGLDLAKKVHETRPETKIIIFSAYGEFSYAKQALEAHAVSYLLKPIEIEEFQKVMISVMQSIHEESEEDQRLQTAELQNRRNLLYKVFSSGRIERKEEEKVVQALGVEQGEACRFVDIEFTENFFEEHEEIFLRFLKMYLGERVSYLEMYPNEGYLIVRDNRFLSGNDLQKQMEKFLRDLQRRTKSEAVVIISETVEQAEDLREQLQKIHTIQAELFGYGNRIISVRNYYSETEHYAQDAESAGKQMLQAIESMDTELISRQNRQLIKVVASLDNVSKIYLQNLLYTIVKAIYDKIPKMEFEEALALAEALFQARSLNAMLEVYERAIEKLLNFLERDVQDDSRIIQKIKNLIEKEYTKDISLNYVADNVNLTPAYVSYIFKKETGQTLVKYVTDMKMVKAKKMLEEGNLKIVQVARICGYENQSYFNRLFKNYYGITPKQLREKI</sequence>
<dbReference type="SMART" id="SM00448">
    <property type="entry name" value="REC"/>
    <property type="match status" value="1"/>
</dbReference>
<keyword evidence="6" id="KW-0597">Phosphoprotein</keyword>
<dbReference type="PROSITE" id="PS01124">
    <property type="entry name" value="HTH_ARAC_FAMILY_2"/>
    <property type="match status" value="1"/>
</dbReference>
<dbReference type="Pfam" id="PF12833">
    <property type="entry name" value="HTH_18"/>
    <property type="match status" value="1"/>
</dbReference>
<dbReference type="InterPro" id="IPR018060">
    <property type="entry name" value="HTH_AraC"/>
</dbReference>
<keyword evidence="3" id="KW-0238">DNA-binding</keyword>
<dbReference type="PROSITE" id="PS00041">
    <property type="entry name" value="HTH_ARAC_FAMILY_1"/>
    <property type="match status" value="1"/>
</dbReference>
<dbReference type="PROSITE" id="PS50110">
    <property type="entry name" value="RESPONSE_REGULATORY"/>
    <property type="match status" value="1"/>
</dbReference>
<keyword evidence="10" id="KW-1185">Reference proteome</keyword>
<dbReference type="SMART" id="SM00342">
    <property type="entry name" value="HTH_ARAC"/>
    <property type="match status" value="1"/>
</dbReference>
<keyword evidence="4" id="KW-0804">Transcription</keyword>
<dbReference type="InterPro" id="IPR001789">
    <property type="entry name" value="Sig_transdc_resp-reg_receiver"/>
</dbReference>
<dbReference type="Gene3D" id="3.40.50.2300">
    <property type="match status" value="1"/>
</dbReference>
<evidence type="ECO:0000256" key="1">
    <source>
        <dbReference type="ARBA" id="ARBA00018672"/>
    </source>
</evidence>